<keyword evidence="2" id="KW-1185">Reference proteome</keyword>
<accession>A0ABQ9VZY7</accession>
<gene>
    <name evidence="1" type="ORF">P7K49_005544</name>
</gene>
<evidence type="ECO:0000313" key="1">
    <source>
        <dbReference type="EMBL" id="KAK2114919.1"/>
    </source>
</evidence>
<feature type="non-terminal residue" evidence="1">
    <location>
        <position position="1"/>
    </location>
</feature>
<dbReference type="EMBL" id="JASSZA010000003">
    <property type="protein sequence ID" value="KAK2114919.1"/>
    <property type="molecule type" value="Genomic_DNA"/>
</dbReference>
<comment type="caution">
    <text evidence="1">The sequence shown here is derived from an EMBL/GenBank/DDBJ whole genome shotgun (WGS) entry which is preliminary data.</text>
</comment>
<protein>
    <submittedName>
        <fullName evidence="1">Uncharacterized protein</fullName>
    </submittedName>
</protein>
<reference evidence="1 2" key="1">
    <citation type="submission" date="2023-05" db="EMBL/GenBank/DDBJ databases">
        <title>B98-5 Cell Line De Novo Hybrid Assembly: An Optical Mapping Approach.</title>
        <authorList>
            <person name="Kananen K."/>
            <person name="Auerbach J.A."/>
            <person name="Kautto E."/>
            <person name="Blachly J.S."/>
        </authorList>
    </citation>
    <scope>NUCLEOTIDE SEQUENCE [LARGE SCALE GENOMIC DNA]</scope>
    <source>
        <strain evidence="1">B95-8</strain>
        <tissue evidence="1">Cell line</tissue>
    </source>
</reference>
<organism evidence="1 2">
    <name type="scientific">Saguinus oedipus</name>
    <name type="common">Cotton-top tamarin</name>
    <name type="synonym">Oedipomidas oedipus</name>
    <dbReference type="NCBI Taxonomy" id="9490"/>
    <lineage>
        <taxon>Eukaryota</taxon>
        <taxon>Metazoa</taxon>
        <taxon>Chordata</taxon>
        <taxon>Craniata</taxon>
        <taxon>Vertebrata</taxon>
        <taxon>Euteleostomi</taxon>
        <taxon>Mammalia</taxon>
        <taxon>Eutheria</taxon>
        <taxon>Euarchontoglires</taxon>
        <taxon>Primates</taxon>
        <taxon>Haplorrhini</taxon>
        <taxon>Platyrrhini</taxon>
        <taxon>Cebidae</taxon>
        <taxon>Callitrichinae</taxon>
        <taxon>Saguinus</taxon>
    </lineage>
</organism>
<proteinExistence type="predicted"/>
<evidence type="ECO:0000313" key="2">
    <source>
        <dbReference type="Proteomes" id="UP001266305"/>
    </source>
</evidence>
<dbReference type="Proteomes" id="UP001266305">
    <property type="component" value="Unassembled WGS sequence"/>
</dbReference>
<name>A0ABQ9VZY7_SAGOE</name>
<sequence length="80" mass="8728">QSSSAQLGTKAEKSRYLQEGGSGQDILDVKIISEAGEWMGLFLESGQSEGSRQIWILDNTQVTAGADRCGKHSSKRRPEM</sequence>